<proteinExistence type="predicted"/>
<reference evidence="2 3" key="1">
    <citation type="submission" date="2021-06" db="EMBL/GenBank/DDBJ databases">
        <title>Caerostris darwini draft genome.</title>
        <authorList>
            <person name="Kono N."/>
            <person name="Arakawa K."/>
        </authorList>
    </citation>
    <scope>NUCLEOTIDE SEQUENCE [LARGE SCALE GENOMIC DNA]</scope>
</reference>
<comment type="caution">
    <text evidence="2">The sequence shown here is derived from an EMBL/GenBank/DDBJ whole genome shotgun (WGS) entry which is preliminary data.</text>
</comment>
<sequence length="135" mass="15230">MIYDCLFFRKKLHPYFSDKNHQQTTARPAPEPPSTKSREEPSNLNYLDLPQKPRSHGSKQSLCEVWPTVIVMATTDIRQCKHIGLMSVEKATNSVWTTSAGWSPLRARESIEPIDGLACQWSSGLMGWTPAEGEI</sequence>
<evidence type="ECO:0000256" key="1">
    <source>
        <dbReference type="SAM" id="MobiDB-lite"/>
    </source>
</evidence>
<protein>
    <submittedName>
        <fullName evidence="2">Uncharacterized protein</fullName>
    </submittedName>
</protein>
<keyword evidence="3" id="KW-1185">Reference proteome</keyword>
<accession>A0AAV4MG54</accession>
<evidence type="ECO:0000313" key="2">
    <source>
        <dbReference type="EMBL" id="GIX69794.1"/>
    </source>
</evidence>
<organism evidence="2 3">
    <name type="scientific">Caerostris darwini</name>
    <dbReference type="NCBI Taxonomy" id="1538125"/>
    <lineage>
        <taxon>Eukaryota</taxon>
        <taxon>Metazoa</taxon>
        <taxon>Ecdysozoa</taxon>
        <taxon>Arthropoda</taxon>
        <taxon>Chelicerata</taxon>
        <taxon>Arachnida</taxon>
        <taxon>Araneae</taxon>
        <taxon>Araneomorphae</taxon>
        <taxon>Entelegynae</taxon>
        <taxon>Araneoidea</taxon>
        <taxon>Araneidae</taxon>
        <taxon>Caerostris</taxon>
    </lineage>
</organism>
<dbReference type="AlphaFoldDB" id="A0AAV4MG54"/>
<dbReference type="Proteomes" id="UP001054837">
    <property type="component" value="Unassembled WGS sequence"/>
</dbReference>
<dbReference type="EMBL" id="BPLQ01000304">
    <property type="protein sequence ID" value="GIX69794.1"/>
    <property type="molecule type" value="Genomic_DNA"/>
</dbReference>
<feature type="region of interest" description="Disordered" evidence="1">
    <location>
        <begin position="18"/>
        <end position="59"/>
    </location>
</feature>
<evidence type="ECO:0000313" key="3">
    <source>
        <dbReference type="Proteomes" id="UP001054837"/>
    </source>
</evidence>
<name>A0AAV4MG54_9ARAC</name>
<gene>
    <name evidence="2" type="ORF">CDAR_614341</name>
</gene>